<dbReference type="EMBL" id="BPVZ01000006">
    <property type="protein sequence ID" value="GKU92465.1"/>
    <property type="molecule type" value="Genomic_DNA"/>
</dbReference>
<evidence type="ECO:0000313" key="1">
    <source>
        <dbReference type="EMBL" id="GKU92465.1"/>
    </source>
</evidence>
<accession>A0AAV5I0C1</accession>
<protein>
    <submittedName>
        <fullName evidence="1">Uncharacterized protein</fullName>
    </submittedName>
</protein>
<dbReference type="Proteomes" id="UP001054252">
    <property type="component" value="Unassembled WGS sequence"/>
</dbReference>
<comment type="caution">
    <text evidence="1">The sequence shown here is derived from an EMBL/GenBank/DDBJ whole genome shotgun (WGS) entry which is preliminary data.</text>
</comment>
<name>A0AAV5I0C1_9ROSI</name>
<organism evidence="1 2">
    <name type="scientific">Rubroshorea leprosula</name>
    <dbReference type="NCBI Taxonomy" id="152421"/>
    <lineage>
        <taxon>Eukaryota</taxon>
        <taxon>Viridiplantae</taxon>
        <taxon>Streptophyta</taxon>
        <taxon>Embryophyta</taxon>
        <taxon>Tracheophyta</taxon>
        <taxon>Spermatophyta</taxon>
        <taxon>Magnoliopsida</taxon>
        <taxon>eudicotyledons</taxon>
        <taxon>Gunneridae</taxon>
        <taxon>Pentapetalae</taxon>
        <taxon>rosids</taxon>
        <taxon>malvids</taxon>
        <taxon>Malvales</taxon>
        <taxon>Dipterocarpaceae</taxon>
        <taxon>Rubroshorea</taxon>
    </lineage>
</organism>
<proteinExistence type="predicted"/>
<reference evidence="1 2" key="1">
    <citation type="journal article" date="2021" name="Commun. Biol.">
        <title>The genome of Shorea leprosula (Dipterocarpaceae) highlights the ecological relevance of drought in aseasonal tropical rainforests.</title>
        <authorList>
            <person name="Ng K.K.S."/>
            <person name="Kobayashi M.J."/>
            <person name="Fawcett J.A."/>
            <person name="Hatakeyama M."/>
            <person name="Paape T."/>
            <person name="Ng C.H."/>
            <person name="Ang C.C."/>
            <person name="Tnah L.H."/>
            <person name="Lee C.T."/>
            <person name="Nishiyama T."/>
            <person name="Sese J."/>
            <person name="O'Brien M.J."/>
            <person name="Copetti D."/>
            <person name="Mohd Noor M.I."/>
            <person name="Ong R.C."/>
            <person name="Putra M."/>
            <person name="Sireger I.Z."/>
            <person name="Indrioko S."/>
            <person name="Kosugi Y."/>
            <person name="Izuno A."/>
            <person name="Isagi Y."/>
            <person name="Lee S.L."/>
            <person name="Shimizu K.K."/>
        </authorList>
    </citation>
    <scope>NUCLEOTIDE SEQUENCE [LARGE SCALE GENOMIC DNA]</scope>
    <source>
        <strain evidence="1">214</strain>
    </source>
</reference>
<evidence type="ECO:0000313" key="2">
    <source>
        <dbReference type="Proteomes" id="UP001054252"/>
    </source>
</evidence>
<dbReference type="AlphaFoldDB" id="A0AAV5I0C1"/>
<keyword evidence="2" id="KW-1185">Reference proteome</keyword>
<sequence>MYLKLGTMSFIHHKARTVCLPRSMVHCSSGKKHGALDITGF</sequence>
<gene>
    <name evidence="1" type="ORF">SLEP1_g6186</name>
</gene>